<protein>
    <submittedName>
        <fullName evidence="2">Uncharacterized protein</fullName>
    </submittedName>
</protein>
<comment type="caution">
    <text evidence="2">The sequence shown here is derived from an EMBL/GenBank/DDBJ whole genome shotgun (WGS) entry which is preliminary data.</text>
</comment>
<organism evidence="2">
    <name type="scientific">marine sediment metagenome</name>
    <dbReference type="NCBI Taxonomy" id="412755"/>
    <lineage>
        <taxon>unclassified sequences</taxon>
        <taxon>metagenomes</taxon>
        <taxon>ecological metagenomes</taxon>
    </lineage>
</organism>
<feature type="transmembrane region" description="Helical" evidence="1">
    <location>
        <begin position="31"/>
        <end position="54"/>
    </location>
</feature>
<gene>
    <name evidence="2" type="ORF">LCGC14_1787120</name>
</gene>
<keyword evidence="1" id="KW-0812">Transmembrane</keyword>
<evidence type="ECO:0000256" key="1">
    <source>
        <dbReference type="SAM" id="Phobius"/>
    </source>
</evidence>
<feature type="transmembrane region" description="Helical" evidence="1">
    <location>
        <begin position="66"/>
        <end position="86"/>
    </location>
</feature>
<evidence type="ECO:0000313" key="2">
    <source>
        <dbReference type="EMBL" id="KKM02170.1"/>
    </source>
</evidence>
<dbReference type="EMBL" id="LAZR01017006">
    <property type="protein sequence ID" value="KKM02170.1"/>
    <property type="molecule type" value="Genomic_DNA"/>
</dbReference>
<reference evidence="2" key="1">
    <citation type="journal article" date="2015" name="Nature">
        <title>Complex archaea that bridge the gap between prokaryotes and eukaryotes.</title>
        <authorList>
            <person name="Spang A."/>
            <person name="Saw J.H."/>
            <person name="Jorgensen S.L."/>
            <person name="Zaremba-Niedzwiedzka K."/>
            <person name="Martijn J."/>
            <person name="Lind A.E."/>
            <person name="van Eijk R."/>
            <person name="Schleper C."/>
            <person name="Guy L."/>
            <person name="Ettema T.J."/>
        </authorList>
    </citation>
    <scope>NUCLEOTIDE SEQUENCE</scope>
</reference>
<proteinExistence type="predicted"/>
<keyword evidence="1" id="KW-1133">Transmembrane helix</keyword>
<sequence>MATSPQPPPIRTATFRALPAKTQPTTRQRGAGIVVFAWILLAIATVLGSLALMAGLGSAVSAVQEAALGAMFAAFFVAGYILARCVEKIVLWTR</sequence>
<name>A0A0F9GTL6_9ZZZZ</name>
<keyword evidence="1" id="KW-0472">Membrane</keyword>
<dbReference type="AlphaFoldDB" id="A0A0F9GTL6"/>
<accession>A0A0F9GTL6</accession>